<accession>G6YB15</accession>
<proteinExistence type="predicted"/>
<feature type="non-terminal residue" evidence="2">
    <location>
        <position position="1"/>
    </location>
</feature>
<sequence length="62" mass="6622">NGEPTSTAREPDGRILPTPHARVAQTDEPASGSGSASQDRLALGPTHWLTDAHITADYWLLD</sequence>
<feature type="region of interest" description="Disordered" evidence="1">
    <location>
        <begin position="1"/>
        <end position="44"/>
    </location>
</feature>
<gene>
    <name evidence="2" type="ORF">MEA186_15697</name>
</gene>
<evidence type="ECO:0000256" key="1">
    <source>
        <dbReference type="SAM" id="MobiDB-lite"/>
    </source>
</evidence>
<evidence type="ECO:0000313" key="3">
    <source>
        <dbReference type="Proteomes" id="UP000002949"/>
    </source>
</evidence>
<reference evidence="2 3" key="1">
    <citation type="journal article" date="2012" name="J. Bacteriol.">
        <title>Draft Genome Sequence of Plant Growth-Promoting Rhizobium Mesorhizobium amorphae, Isolated from Zinc-Lead Mine Tailings.</title>
        <authorList>
            <person name="Hao X."/>
            <person name="Lin Y."/>
            <person name="Johnstone L."/>
            <person name="Baltrus D.A."/>
            <person name="Miller S.J."/>
            <person name="Wei G."/>
            <person name="Rensing C."/>
        </authorList>
    </citation>
    <scope>NUCLEOTIDE SEQUENCE [LARGE SCALE GENOMIC DNA]</scope>
    <source>
        <strain evidence="2 3">CCNWGS0123</strain>
    </source>
</reference>
<keyword evidence="3" id="KW-1185">Reference proteome</keyword>
<evidence type="ECO:0000313" key="2">
    <source>
        <dbReference type="EMBL" id="EHH11070.1"/>
    </source>
</evidence>
<dbReference type="Proteomes" id="UP000002949">
    <property type="component" value="Unassembled WGS sequence"/>
</dbReference>
<dbReference type="AlphaFoldDB" id="G6YB15"/>
<organism evidence="2 3">
    <name type="scientific">Mesorhizobium amorphae CCNWGS0123</name>
    <dbReference type="NCBI Taxonomy" id="1082933"/>
    <lineage>
        <taxon>Bacteria</taxon>
        <taxon>Pseudomonadati</taxon>
        <taxon>Pseudomonadota</taxon>
        <taxon>Alphaproteobacteria</taxon>
        <taxon>Hyphomicrobiales</taxon>
        <taxon>Phyllobacteriaceae</taxon>
        <taxon>Mesorhizobium</taxon>
    </lineage>
</organism>
<protein>
    <submittedName>
        <fullName evidence="2">Uncharacterized protein</fullName>
    </submittedName>
</protein>
<dbReference type="EMBL" id="AGSN01000115">
    <property type="protein sequence ID" value="EHH11070.1"/>
    <property type="molecule type" value="Genomic_DNA"/>
</dbReference>
<name>G6YB15_9HYPH</name>